<evidence type="ECO:0000313" key="1">
    <source>
        <dbReference type="EMBL" id="MYN28436.1"/>
    </source>
</evidence>
<dbReference type="SUPFAM" id="SSF56349">
    <property type="entry name" value="DNA breaking-rejoining enzymes"/>
    <property type="match status" value="1"/>
</dbReference>
<accession>A0ABW9W335</accession>
<proteinExistence type="predicted"/>
<organism evidence="1 2">
    <name type="scientific">Duganella levis</name>
    <dbReference type="NCBI Taxonomy" id="2692169"/>
    <lineage>
        <taxon>Bacteria</taxon>
        <taxon>Pseudomonadati</taxon>
        <taxon>Pseudomonadota</taxon>
        <taxon>Betaproteobacteria</taxon>
        <taxon>Burkholderiales</taxon>
        <taxon>Oxalobacteraceae</taxon>
        <taxon>Telluria group</taxon>
        <taxon>Duganella</taxon>
    </lineage>
</organism>
<dbReference type="InterPro" id="IPR011010">
    <property type="entry name" value="DNA_brk_join_enz"/>
</dbReference>
<name>A0ABW9W335_9BURK</name>
<evidence type="ECO:0008006" key="3">
    <source>
        <dbReference type="Google" id="ProtNLM"/>
    </source>
</evidence>
<gene>
    <name evidence="1" type="ORF">GTP69_18655</name>
</gene>
<evidence type="ECO:0000313" key="2">
    <source>
        <dbReference type="Proteomes" id="UP000642144"/>
    </source>
</evidence>
<comment type="caution">
    <text evidence="1">The sequence shown here is derived from an EMBL/GenBank/DDBJ whole genome shotgun (WGS) entry which is preliminary data.</text>
</comment>
<sequence length="90" mass="10294">MEQGKIVGQKAPLRISEIWAIRVRLQIYGRRRDLALFNIAIDSKRRGCDLVQVRVLDVVHGSHVASRATVMQQKTKQPVHVDLREIVTQP</sequence>
<protein>
    <recommendedName>
        <fullName evidence="3">Integrase</fullName>
    </recommendedName>
</protein>
<dbReference type="RefSeq" id="WP_161056259.1">
    <property type="nucleotide sequence ID" value="NZ_WWCT01000015.1"/>
</dbReference>
<keyword evidence="2" id="KW-1185">Reference proteome</keyword>
<reference evidence="1 2" key="1">
    <citation type="submission" date="2019-12" db="EMBL/GenBank/DDBJ databases">
        <title>Novel species isolated from a subtropical stream in China.</title>
        <authorList>
            <person name="Lu H."/>
        </authorList>
    </citation>
    <scope>NUCLEOTIDE SEQUENCE [LARGE SCALE GENOMIC DNA]</scope>
    <source>
        <strain evidence="1 2">CY42W</strain>
    </source>
</reference>
<dbReference type="EMBL" id="WWCT01000015">
    <property type="protein sequence ID" value="MYN28436.1"/>
    <property type="molecule type" value="Genomic_DNA"/>
</dbReference>
<dbReference type="Proteomes" id="UP000642144">
    <property type="component" value="Unassembled WGS sequence"/>
</dbReference>